<name>A0ABU8ML03_9PSEU</name>
<organism evidence="3 4">
    <name type="scientific">Actinomycetospora aurantiaca</name>
    <dbReference type="NCBI Taxonomy" id="3129233"/>
    <lineage>
        <taxon>Bacteria</taxon>
        <taxon>Bacillati</taxon>
        <taxon>Actinomycetota</taxon>
        <taxon>Actinomycetes</taxon>
        <taxon>Pseudonocardiales</taxon>
        <taxon>Pseudonocardiaceae</taxon>
        <taxon>Actinomycetospora</taxon>
    </lineage>
</organism>
<evidence type="ECO:0000313" key="3">
    <source>
        <dbReference type="EMBL" id="MEJ2867984.1"/>
    </source>
</evidence>
<keyword evidence="2" id="KW-0472">Membrane</keyword>
<feature type="region of interest" description="Disordered" evidence="1">
    <location>
        <begin position="110"/>
        <end position="133"/>
    </location>
</feature>
<evidence type="ECO:0000256" key="1">
    <source>
        <dbReference type="SAM" id="MobiDB-lite"/>
    </source>
</evidence>
<keyword evidence="2" id="KW-1133">Transmembrane helix</keyword>
<feature type="region of interest" description="Disordered" evidence="1">
    <location>
        <begin position="239"/>
        <end position="263"/>
    </location>
</feature>
<dbReference type="Proteomes" id="UP001385809">
    <property type="component" value="Unassembled WGS sequence"/>
</dbReference>
<sequence length="295" mass="29562">MSTPSGPAVVNDSGNATVVFTLRADCSVAATRAVGVKGRDVEDLAQGADGALWLADIGDNDRERSTIALLRLPTSGRGAVVRLSYPDGPHDAEALLLPDDGRPVVVTKEGGGTGRVYTTDASVTDAGEGPVPLRAEGEVRLPSSTTEGGPASFLGRGLITGGALSADGRTAALRTYTDAWLFPVGGPTADDVVAGLRAAPTQVPLPGEPQGEAIALTDGGSLLSAGESSSGQLGRLHEVAVPSGPPPARAAPAATPAAPAATAERDADDLGGVLAGVVLAAALAAGSLWWWRRRS</sequence>
<evidence type="ECO:0000313" key="4">
    <source>
        <dbReference type="Proteomes" id="UP001385809"/>
    </source>
</evidence>
<protein>
    <recommendedName>
        <fullName evidence="5">Esterase-like activity of phytase family protein</fullName>
    </recommendedName>
</protein>
<accession>A0ABU8ML03</accession>
<keyword evidence="4" id="KW-1185">Reference proteome</keyword>
<evidence type="ECO:0008006" key="5">
    <source>
        <dbReference type="Google" id="ProtNLM"/>
    </source>
</evidence>
<feature type="compositionally biased region" description="Low complexity" evidence="1">
    <location>
        <begin position="250"/>
        <end position="262"/>
    </location>
</feature>
<proteinExistence type="predicted"/>
<dbReference type="EMBL" id="JBBEGN010000003">
    <property type="protein sequence ID" value="MEJ2867984.1"/>
    <property type="molecule type" value="Genomic_DNA"/>
</dbReference>
<comment type="caution">
    <text evidence="3">The sequence shown here is derived from an EMBL/GenBank/DDBJ whole genome shotgun (WGS) entry which is preliminary data.</text>
</comment>
<feature type="transmembrane region" description="Helical" evidence="2">
    <location>
        <begin position="270"/>
        <end position="291"/>
    </location>
</feature>
<evidence type="ECO:0000256" key="2">
    <source>
        <dbReference type="SAM" id="Phobius"/>
    </source>
</evidence>
<dbReference type="RefSeq" id="WP_337694583.1">
    <property type="nucleotide sequence ID" value="NZ_JBBEGN010000003.1"/>
</dbReference>
<reference evidence="3 4" key="1">
    <citation type="submission" date="2024-03" db="EMBL/GenBank/DDBJ databases">
        <title>Actinomycetospora sp. OC33-EN08, a novel actinomycete isolated from wild orchid (Aerides multiflora).</title>
        <authorList>
            <person name="Suriyachadkun C."/>
        </authorList>
    </citation>
    <scope>NUCLEOTIDE SEQUENCE [LARGE SCALE GENOMIC DNA]</scope>
    <source>
        <strain evidence="3 4">OC33-EN08</strain>
    </source>
</reference>
<dbReference type="SUPFAM" id="SSF50956">
    <property type="entry name" value="Thermostable phytase (3-phytase)"/>
    <property type="match status" value="1"/>
</dbReference>
<gene>
    <name evidence="3" type="ORF">WCD74_09430</name>
</gene>
<keyword evidence="2" id="KW-0812">Transmembrane</keyword>